<feature type="domain" description="Histidine kinase" evidence="10">
    <location>
        <begin position="166"/>
        <end position="381"/>
    </location>
</feature>
<reference evidence="11 12" key="1">
    <citation type="submission" date="2018-10" db="EMBL/GenBank/DDBJ databases">
        <title>The genome of Lysobacter enzymogenes OH11.</title>
        <authorList>
            <person name="Liu F."/>
            <person name="Zhao Y."/>
            <person name="Qian G."/>
            <person name="Chen Y."/>
            <person name="Xu H."/>
        </authorList>
    </citation>
    <scope>NUCLEOTIDE SEQUENCE [LARGE SCALE GENOMIC DNA]</scope>
    <source>
        <strain evidence="11 12">OH11</strain>
    </source>
</reference>
<dbReference type="Pfam" id="PF02518">
    <property type="entry name" value="HATPase_c"/>
    <property type="match status" value="1"/>
</dbReference>
<dbReference type="PANTHER" id="PTHR43065">
    <property type="entry name" value="SENSOR HISTIDINE KINASE"/>
    <property type="match status" value="1"/>
</dbReference>
<dbReference type="PRINTS" id="PR00344">
    <property type="entry name" value="BCTRLSENSOR"/>
</dbReference>
<evidence type="ECO:0000256" key="2">
    <source>
        <dbReference type="ARBA" id="ARBA00012438"/>
    </source>
</evidence>
<evidence type="ECO:0000256" key="5">
    <source>
        <dbReference type="ARBA" id="ARBA00022741"/>
    </source>
</evidence>
<dbReference type="InterPro" id="IPR036890">
    <property type="entry name" value="HATPase_C_sf"/>
</dbReference>
<keyword evidence="7" id="KW-0067">ATP-binding</keyword>
<proteinExistence type="predicted"/>
<evidence type="ECO:0000256" key="1">
    <source>
        <dbReference type="ARBA" id="ARBA00000085"/>
    </source>
</evidence>
<keyword evidence="3" id="KW-0597">Phosphoprotein</keyword>
<dbReference type="Gene3D" id="1.10.287.130">
    <property type="match status" value="1"/>
</dbReference>
<keyword evidence="4" id="KW-0808">Transferase</keyword>
<feature type="compositionally biased region" description="Basic and acidic residues" evidence="9">
    <location>
        <begin position="17"/>
        <end position="29"/>
    </location>
</feature>
<protein>
    <recommendedName>
        <fullName evidence="2">histidine kinase</fullName>
        <ecNumber evidence="2">2.7.13.3</ecNumber>
    </recommendedName>
</protein>
<dbReference type="InterPro" id="IPR036097">
    <property type="entry name" value="HisK_dim/P_sf"/>
</dbReference>
<accession>A0A3N2RLY1</accession>
<keyword evidence="5" id="KW-0547">Nucleotide-binding</keyword>
<evidence type="ECO:0000313" key="12">
    <source>
        <dbReference type="Proteomes" id="UP000275910"/>
    </source>
</evidence>
<dbReference type="InterPro" id="IPR004358">
    <property type="entry name" value="Sig_transdc_His_kin-like_C"/>
</dbReference>
<dbReference type="Pfam" id="PF00512">
    <property type="entry name" value="HisKA"/>
    <property type="match status" value="1"/>
</dbReference>
<evidence type="ECO:0000256" key="7">
    <source>
        <dbReference type="ARBA" id="ARBA00022840"/>
    </source>
</evidence>
<name>A0A3N2RLY1_LYSEN</name>
<dbReference type="EC" id="2.7.13.3" evidence="2"/>
<evidence type="ECO:0000256" key="9">
    <source>
        <dbReference type="SAM" id="MobiDB-lite"/>
    </source>
</evidence>
<dbReference type="InterPro" id="IPR005467">
    <property type="entry name" value="His_kinase_dom"/>
</dbReference>
<sequence>MARSRSAGSRTVSPTESKTDPTLDPKSDPKPAAATDSGAAREDAGLLAAVPFACAVFAGDGALRAANARYRAEFGELPEHDRREALLARLRGEARDGARPREVRAPHSGRWYALHWGRAEHAGAAADVLTAVDISERIETLASHKSRQEKLLFTSRMMSVGEMAATLAHELNQPLAAIMNYVNGSLRLVEQAGGPVQVERALQAARTQAEHASAVISRVREFVRAREPRRDAHELARIAETVLELLRLEAERLDLRIELGLPEALPPVFADRVMVEQVLLNLVKNAIEAMREIAPERRELRIDARLNLDEQVEVRVCDRGAGLSAAEQDQLFSPFFTTKTDGLGIGLAICRSIIEYHEGRLFFEPREGGGSVFGFTLPRYEARG</sequence>
<dbReference type="GO" id="GO:0005524">
    <property type="term" value="F:ATP binding"/>
    <property type="evidence" value="ECO:0007669"/>
    <property type="project" value="UniProtKB-KW"/>
</dbReference>
<dbReference type="InterPro" id="IPR003594">
    <property type="entry name" value="HATPase_dom"/>
</dbReference>
<keyword evidence="6" id="KW-0418">Kinase</keyword>
<dbReference type="PROSITE" id="PS50109">
    <property type="entry name" value="HIS_KIN"/>
    <property type="match status" value="1"/>
</dbReference>
<evidence type="ECO:0000256" key="8">
    <source>
        <dbReference type="ARBA" id="ARBA00023012"/>
    </source>
</evidence>
<dbReference type="EMBL" id="RCTY01000012">
    <property type="protein sequence ID" value="ROU08472.1"/>
    <property type="molecule type" value="Genomic_DNA"/>
</dbReference>
<dbReference type="SUPFAM" id="SSF55874">
    <property type="entry name" value="ATPase domain of HSP90 chaperone/DNA topoisomerase II/histidine kinase"/>
    <property type="match status" value="1"/>
</dbReference>
<comment type="catalytic activity">
    <reaction evidence="1">
        <text>ATP + protein L-histidine = ADP + protein N-phospho-L-histidine.</text>
        <dbReference type="EC" id="2.7.13.3"/>
    </reaction>
</comment>
<dbReference type="SMART" id="SM00387">
    <property type="entry name" value="HATPase_c"/>
    <property type="match status" value="1"/>
</dbReference>
<dbReference type="RefSeq" id="WP_123646230.1">
    <property type="nucleotide sequence ID" value="NZ_RCTY01000012.1"/>
</dbReference>
<evidence type="ECO:0000259" key="10">
    <source>
        <dbReference type="PROSITE" id="PS50109"/>
    </source>
</evidence>
<dbReference type="AlphaFoldDB" id="A0A3N2RLY1"/>
<feature type="region of interest" description="Disordered" evidence="9">
    <location>
        <begin position="1"/>
        <end position="38"/>
    </location>
</feature>
<organism evidence="11 12">
    <name type="scientific">Lysobacter enzymogenes</name>
    <dbReference type="NCBI Taxonomy" id="69"/>
    <lineage>
        <taxon>Bacteria</taxon>
        <taxon>Pseudomonadati</taxon>
        <taxon>Pseudomonadota</taxon>
        <taxon>Gammaproteobacteria</taxon>
        <taxon>Lysobacterales</taxon>
        <taxon>Lysobacteraceae</taxon>
        <taxon>Lysobacter</taxon>
    </lineage>
</organism>
<dbReference type="GO" id="GO:0000155">
    <property type="term" value="F:phosphorelay sensor kinase activity"/>
    <property type="evidence" value="ECO:0007669"/>
    <property type="project" value="InterPro"/>
</dbReference>
<keyword evidence="8" id="KW-0902">Two-component regulatory system</keyword>
<comment type="caution">
    <text evidence="11">The sequence shown here is derived from an EMBL/GenBank/DDBJ whole genome shotgun (WGS) entry which is preliminary data.</text>
</comment>
<dbReference type="CDD" id="cd00082">
    <property type="entry name" value="HisKA"/>
    <property type="match status" value="1"/>
</dbReference>
<dbReference type="PANTHER" id="PTHR43065:SF10">
    <property type="entry name" value="PEROXIDE STRESS-ACTIVATED HISTIDINE KINASE MAK3"/>
    <property type="match status" value="1"/>
</dbReference>
<evidence type="ECO:0000313" key="11">
    <source>
        <dbReference type="EMBL" id="ROU08472.1"/>
    </source>
</evidence>
<dbReference type="SMART" id="SM00388">
    <property type="entry name" value="HisKA"/>
    <property type="match status" value="1"/>
</dbReference>
<dbReference type="SUPFAM" id="SSF47384">
    <property type="entry name" value="Homodimeric domain of signal transducing histidine kinase"/>
    <property type="match status" value="1"/>
</dbReference>
<gene>
    <name evidence="11" type="ORF">D9T17_04080</name>
</gene>
<evidence type="ECO:0000256" key="4">
    <source>
        <dbReference type="ARBA" id="ARBA00022679"/>
    </source>
</evidence>
<evidence type="ECO:0000256" key="3">
    <source>
        <dbReference type="ARBA" id="ARBA00022553"/>
    </source>
</evidence>
<dbReference type="Gene3D" id="3.30.565.10">
    <property type="entry name" value="Histidine kinase-like ATPase, C-terminal domain"/>
    <property type="match status" value="1"/>
</dbReference>
<feature type="compositionally biased region" description="Polar residues" evidence="9">
    <location>
        <begin position="1"/>
        <end position="16"/>
    </location>
</feature>
<evidence type="ECO:0000256" key="6">
    <source>
        <dbReference type="ARBA" id="ARBA00022777"/>
    </source>
</evidence>
<dbReference type="Proteomes" id="UP000275910">
    <property type="component" value="Unassembled WGS sequence"/>
</dbReference>
<dbReference type="InterPro" id="IPR003661">
    <property type="entry name" value="HisK_dim/P_dom"/>
</dbReference>